<proteinExistence type="predicted"/>
<name>A0ACB7EW78_NIBAL</name>
<protein>
    <submittedName>
        <fullName evidence="1">Uncharacterized protein</fullName>
    </submittedName>
</protein>
<reference evidence="1" key="1">
    <citation type="submission" date="2020-04" db="EMBL/GenBank/DDBJ databases">
        <title>A chromosome-scale assembly and high-density genetic map of the yellow drum (Nibea albiflora) genome.</title>
        <authorList>
            <person name="Xu D."/>
            <person name="Zhang W."/>
            <person name="Chen R."/>
            <person name="Tan P."/>
            <person name="Wang L."/>
            <person name="Song H."/>
            <person name="Tian L."/>
            <person name="Zhu Q."/>
            <person name="Wang B."/>
        </authorList>
    </citation>
    <scope>NUCLEOTIDE SEQUENCE</scope>
    <source>
        <strain evidence="1">ZJHYS-2018</strain>
    </source>
</reference>
<gene>
    <name evidence="1" type="ORF">GBF38_005346</name>
</gene>
<sequence length="207" mass="21498">MLWGNGAVTDNPTQSLPTNSQTSSTEQGLNYIDLDLANKESPHLGLDGPSGSQAPSRLFSVLGGSSGVGGVNAAVGSSGSSSSSLNTYASIDFYKSEELRTHQNGNKEGTGRVFLRTNSLPGKKLNKLFWHGSLSDEPAGSSGCIGVGMLLQSADVTASSLGKQSRTTRRSSKSSACAFFVTTNRIEGAAGLDTPPRSHPRSTLTET</sequence>
<dbReference type="Proteomes" id="UP000805704">
    <property type="component" value="Chromosome 21"/>
</dbReference>
<comment type="caution">
    <text evidence="1">The sequence shown here is derived from an EMBL/GenBank/DDBJ whole genome shotgun (WGS) entry which is preliminary data.</text>
</comment>
<evidence type="ECO:0000313" key="2">
    <source>
        <dbReference type="Proteomes" id="UP000805704"/>
    </source>
</evidence>
<keyword evidence="2" id="KW-1185">Reference proteome</keyword>
<organism evidence="1 2">
    <name type="scientific">Nibea albiflora</name>
    <name type="common">Yellow drum</name>
    <name type="synonym">Corvina albiflora</name>
    <dbReference type="NCBI Taxonomy" id="240163"/>
    <lineage>
        <taxon>Eukaryota</taxon>
        <taxon>Metazoa</taxon>
        <taxon>Chordata</taxon>
        <taxon>Craniata</taxon>
        <taxon>Vertebrata</taxon>
        <taxon>Euteleostomi</taxon>
        <taxon>Actinopterygii</taxon>
        <taxon>Neopterygii</taxon>
        <taxon>Teleostei</taxon>
        <taxon>Neoteleostei</taxon>
        <taxon>Acanthomorphata</taxon>
        <taxon>Eupercaria</taxon>
        <taxon>Sciaenidae</taxon>
        <taxon>Nibea</taxon>
    </lineage>
</organism>
<evidence type="ECO:0000313" key="1">
    <source>
        <dbReference type="EMBL" id="KAG8006162.1"/>
    </source>
</evidence>
<accession>A0ACB7EW78</accession>
<dbReference type="EMBL" id="CM024809">
    <property type="protein sequence ID" value="KAG8006162.1"/>
    <property type="molecule type" value="Genomic_DNA"/>
</dbReference>